<feature type="compositionally biased region" description="Polar residues" evidence="1">
    <location>
        <begin position="31"/>
        <end position="43"/>
    </location>
</feature>
<accession>A0A9P0KYK8</accession>
<comment type="caution">
    <text evidence="2">The sequence shown here is derived from an EMBL/GenBank/DDBJ whole genome shotgun (WGS) entry which is preliminary data.</text>
</comment>
<feature type="compositionally biased region" description="Polar residues" evidence="1">
    <location>
        <begin position="1"/>
        <end position="24"/>
    </location>
</feature>
<proteinExistence type="predicted"/>
<dbReference type="Proteomes" id="UP001152888">
    <property type="component" value="Unassembled WGS sequence"/>
</dbReference>
<protein>
    <submittedName>
        <fullName evidence="2">Uncharacterized protein</fullName>
    </submittedName>
</protein>
<keyword evidence="3" id="KW-1185">Reference proteome</keyword>
<reference evidence="2" key="1">
    <citation type="submission" date="2022-03" db="EMBL/GenBank/DDBJ databases">
        <authorList>
            <person name="Sayadi A."/>
        </authorList>
    </citation>
    <scope>NUCLEOTIDE SEQUENCE</scope>
</reference>
<evidence type="ECO:0000256" key="1">
    <source>
        <dbReference type="SAM" id="MobiDB-lite"/>
    </source>
</evidence>
<feature type="region of interest" description="Disordered" evidence="1">
    <location>
        <begin position="1"/>
        <end position="43"/>
    </location>
</feature>
<gene>
    <name evidence="2" type="ORF">ACAOBT_LOCUS14020</name>
</gene>
<dbReference type="EMBL" id="CAKOFQ010006896">
    <property type="protein sequence ID" value="CAH1980483.1"/>
    <property type="molecule type" value="Genomic_DNA"/>
</dbReference>
<sequence length="43" mass="4719">MYNTNVQQDIDPSFNTDGSNSVSEHNLDKPGQQTGSFSNTSQK</sequence>
<dbReference type="AlphaFoldDB" id="A0A9P0KYK8"/>
<name>A0A9P0KYK8_ACAOB</name>
<organism evidence="2 3">
    <name type="scientific">Acanthoscelides obtectus</name>
    <name type="common">Bean weevil</name>
    <name type="synonym">Bruchus obtectus</name>
    <dbReference type="NCBI Taxonomy" id="200917"/>
    <lineage>
        <taxon>Eukaryota</taxon>
        <taxon>Metazoa</taxon>
        <taxon>Ecdysozoa</taxon>
        <taxon>Arthropoda</taxon>
        <taxon>Hexapoda</taxon>
        <taxon>Insecta</taxon>
        <taxon>Pterygota</taxon>
        <taxon>Neoptera</taxon>
        <taxon>Endopterygota</taxon>
        <taxon>Coleoptera</taxon>
        <taxon>Polyphaga</taxon>
        <taxon>Cucujiformia</taxon>
        <taxon>Chrysomeloidea</taxon>
        <taxon>Chrysomelidae</taxon>
        <taxon>Bruchinae</taxon>
        <taxon>Bruchini</taxon>
        <taxon>Acanthoscelides</taxon>
    </lineage>
</organism>
<evidence type="ECO:0000313" key="3">
    <source>
        <dbReference type="Proteomes" id="UP001152888"/>
    </source>
</evidence>
<evidence type="ECO:0000313" key="2">
    <source>
        <dbReference type="EMBL" id="CAH1980483.1"/>
    </source>
</evidence>